<dbReference type="AlphaFoldDB" id="A0A0G3M480"/>
<dbReference type="RefSeq" id="WP_053328709.1">
    <property type="nucleotide sequence ID" value="NZ_CP009928.1"/>
</dbReference>
<dbReference type="Gene3D" id="1.25.40.10">
    <property type="entry name" value="Tetratricopeptide repeat domain"/>
    <property type="match status" value="2"/>
</dbReference>
<dbReference type="PATRIC" id="fig|1324352.5.peg.3431"/>
<evidence type="ECO:0000313" key="3">
    <source>
        <dbReference type="EMBL" id="AKK73976.1"/>
    </source>
</evidence>
<proteinExistence type="predicted"/>
<evidence type="ECO:0000313" key="4">
    <source>
        <dbReference type="Proteomes" id="UP000035213"/>
    </source>
</evidence>
<reference evidence="3 4" key="1">
    <citation type="submission" date="2014-11" db="EMBL/GenBank/DDBJ databases">
        <authorList>
            <person name="Park G.-S."/>
            <person name="Hong S.-J."/>
            <person name="Jung B.K."/>
            <person name="Khan A.R."/>
            <person name="Kwak Y."/>
            <person name="Shin J.-H."/>
        </authorList>
    </citation>
    <scope>NUCLEOTIDE SEQUENCE [LARGE SCALE GENOMIC DNA]</scope>
    <source>
        <strain evidence="3 4">DSM 27622</strain>
    </source>
</reference>
<protein>
    <submittedName>
        <fullName evidence="3">Uncharacterized protein</fullName>
    </submittedName>
</protein>
<dbReference type="InterPro" id="IPR019734">
    <property type="entry name" value="TPR_rpt"/>
</dbReference>
<dbReference type="GO" id="GO:0006355">
    <property type="term" value="P:regulation of DNA-templated transcription"/>
    <property type="evidence" value="ECO:0007669"/>
    <property type="project" value="InterPro"/>
</dbReference>
<dbReference type="STRING" id="1324352.OK18_16430"/>
<keyword evidence="2" id="KW-1133">Transmembrane helix</keyword>
<dbReference type="InterPro" id="IPR016032">
    <property type="entry name" value="Sig_transdc_resp-reg_C-effctor"/>
</dbReference>
<dbReference type="SUPFAM" id="SSF46894">
    <property type="entry name" value="C-terminal effector domain of the bipartite response regulators"/>
    <property type="match status" value="1"/>
</dbReference>
<dbReference type="EMBL" id="CP009928">
    <property type="protein sequence ID" value="AKK73976.1"/>
    <property type="molecule type" value="Genomic_DNA"/>
</dbReference>
<dbReference type="SUPFAM" id="SSF48452">
    <property type="entry name" value="TPR-like"/>
    <property type="match status" value="1"/>
</dbReference>
<name>A0A0G3M480_CHRGL</name>
<feature type="transmembrane region" description="Helical" evidence="2">
    <location>
        <begin position="349"/>
        <end position="368"/>
    </location>
</feature>
<dbReference type="KEGG" id="cgn:OK18_16430"/>
<dbReference type="GO" id="GO:0003677">
    <property type="term" value="F:DNA binding"/>
    <property type="evidence" value="ECO:0007669"/>
    <property type="project" value="InterPro"/>
</dbReference>
<feature type="repeat" description="TPR" evidence="1">
    <location>
        <begin position="246"/>
        <end position="279"/>
    </location>
</feature>
<dbReference type="InterPro" id="IPR011990">
    <property type="entry name" value="TPR-like_helical_dom_sf"/>
</dbReference>
<evidence type="ECO:0000256" key="2">
    <source>
        <dbReference type="SAM" id="Phobius"/>
    </source>
</evidence>
<accession>A0A0G3M480</accession>
<dbReference type="InterPro" id="IPR036388">
    <property type="entry name" value="WH-like_DNA-bd_sf"/>
</dbReference>
<keyword evidence="2" id="KW-0812">Transmembrane</keyword>
<dbReference type="PROSITE" id="PS50005">
    <property type="entry name" value="TPR"/>
    <property type="match status" value="1"/>
</dbReference>
<gene>
    <name evidence="3" type="ORF">OK18_16430</name>
</gene>
<dbReference type="Gene3D" id="1.10.10.10">
    <property type="entry name" value="Winged helix-like DNA-binding domain superfamily/Winged helix DNA-binding domain"/>
    <property type="match status" value="1"/>
</dbReference>
<keyword evidence="2" id="KW-0472">Membrane</keyword>
<dbReference type="Proteomes" id="UP000035213">
    <property type="component" value="Chromosome"/>
</dbReference>
<keyword evidence="1" id="KW-0802">TPR repeat</keyword>
<sequence length="489" mass="56849">MFPPSNKLNRVFKLYTIFLLPWLCCAILSTGLVYGQEGAFSPKRFDSILLKKTESLRIQGDYESLVRLNKDYLNVAEEKKYKEGIILCYINISNISATIGNYKRGLSYLSLAEKELRTINNPVLKARFYQEHGQLNGVIGLYKSALDLNAKGMYYLKKTSDKEKRTFYLYRLYANRADFLYKANKADSAYIYLQKGKRVDSHGVLLNALLAKHHLQYTKRKDSALIYLQRASEKAVNTGKVNILSGFVFLIYGDYYFELKDYHTALEYYYKALDNYNKTNRLYGIPGVYESIGKTYRMLNEPQKEQEAMMKYTEEKTALENIQNEAINISIDHMLTDKDEESSGLEKKLYLYGSIITLLSAAIFILLYRRNRALRRRKNIFKSEALSLKSKINDSFDELVSLAKKNDSTFLTRFQEIYPDFCPKLLDINPKLGASELAFCAMIKLNFTSKEIAEYTFIQHKSVQQKKHRLRKKLNVPSDQELFIFFDTL</sequence>
<organism evidence="3 4">
    <name type="scientific">Chryseobacterium gallinarum</name>
    <dbReference type="NCBI Taxonomy" id="1324352"/>
    <lineage>
        <taxon>Bacteria</taxon>
        <taxon>Pseudomonadati</taxon>
        <taxon>Bacteroidota</taxon>
        <taxon>Flavobacteriia</taxon>
        <taxon>Flavobacteriales</taxon>
        <taxon>Weeksellaceae</taxon>
        <taxon>Chryseobacterium group</taxon>
        <taxon>Chryseobacterium</taxon>
    </lineage>
</organism>
<evidence type="ECO:0000256" key="1">
    <source>
        <dbReference type="PROSITE-ProRule" id="PRU00339"/>
    </source>
</evidence>